<dbReference type="EMBL" id="FMJC01000002">
    <property type="protein sequence ID" value="SCM74399.1"/>
    <property type="molecule type" value="Genomic_DNA"/>
</dbReference>
<dbReference type="AlphaFoldDB" id="A0A212LAQ0"/>
<accession>A0A212LAQ0</accession>
<dbReference type="SUPFAM" id="SSF53323">
    <property type="entry name" value="Pyruvate-ferredoxin oxidoreductase, PFOR, domain III"/>
    <property type="match status" value="1"/>
</dbReference>
<keyword evidence="1 3" id="KW-0560">Oxidoreductase</keyword>
<feature type="domain" description="Pyruvate/ketoisovalerate oxidoreductase catalytic" evidence="2">
    <location>
        <begin position="13"/>
        <end position="165"/>
    </location>
</feature>
<gene>
    <name evidence="3" type="ORF">KL86DES1_21914</name>
</gene>
<proteinExistence type="predicted"/>
<sequence length="174" mass="18409">MSKMQEIIMAGTGGQGLVLMSTLLAQAAMSENFNVTQTQSYGVAQRGGFISTELLAGKEEILFQEVRKPTFIMALHGVVGTRYDASDAPVVYDSTLFSKDLPNWLGIPCTAIANELGVPKAANLVALGAMLALNPFMGMGSLENVIKTKFRGEVAEKNIAAIRAGNAAALRTAN</sequence>
<dbReference type="RefSeq" id="WP_179981144.1">
    <property type="nucleotide sequence ID" value="NZ_LT608333.1"/>
</dbReference>
<protein>
    <submittedName>
        <fullName evidence="3">Putative 2-oxoglutarate synthase subunit KorC</fullName>
        <ecNumber evidence="3">1.2.7.3</ecNumber>
    </submittedName>
</protein>
<evidence type="ECO:0000256" key="1">
    <source>
        <dbReference type="ARBA" id="ARBA00023002"/>
    </source>
</evidence>
<dbReference type="Gene3D" id="3.40.920.10">
    <property type="entry name" value="Pyruvate-ferredoxin oxidoreductase, PFOR, domain III"/>
    <property type="match status" value="1"/>
</dbReference>
<dbReference type="GO" id="GO:0047553">
    <property type="term" value="F:2-oxoglutarate synthase activity"/>
    <property type="evidence" value="ECO:0007669"/>
    <property type="project" value="UniProtKB-EC"/>
</dbReference>
<evidence type="ECO:0000259" key="2">
    <source>
        <dbReference type="Pfam" id="PF01558"/>
    </source>
</evidence>
<organism evidence="3">
    <name type="scientific">uncultured Desulfovibrio sp</name>
    <dbReference type="NCBI Taxonomy" id="167968"/>
    <lineage>
        <taxon>Bacteria</taxon>
        <taxon>Pseudomonadati</taxon>
        <taxon>Thermodesulfobacteriota</taxon>
        <taxon>Desulfovibrionia</taxon>
        <taxon>Desulfovibrionales</taxon>
        <taxon>Desulfovibrionaceae</taxon>
        <taxon>Desulfovibrio</taxon>
        <taxon>environmental samples</taxon>
    </lineage>
</organism>
<dbReference type="InterPro" id="IPR002869">
    <property type="entry name" value="Pyrv_flavodox_OxRed_cen"/>
</dbReference>
<dbReference type="EC" id="1.2.7.3" evidence="3"/>
<reference evidence="3" key="1">
    <citation type="submission" date="2016-08" db="EMBL/GenBank/DDBJ databases">
        <authorList>
            <person name="Seilhamer J.J."/>
        </authorList>
    </citation>
    <scope>NUCLEOTIDE SEQUENCE</scope>
    <source>
        <strain evidence="3">86-1</strain>
    </source>
</reference>
<dbReference type="PANTHER" id="PTHR42730">
    <property type="entry name" value="2-OXOGLUTARATE SYNTHASE SUBUNIT KORC"/>
    <property type="match status" value="1"/>
</dbReference>
<dbReference type="InterPro" id="IPR052554">
    <property type="entry name" value="2-oxoglutarate_synth_KorC"/>
</dbReference>
<name>A0A212LAQ0_9BACT</name>
<dbReference type="Pfam" id="PF01558">
    <property type="entry name" value="POR"/>
    <property type="match status" value="1"/>
</dbReference>
<dbReference type="PANTHER" id="PTHR42730:SF1">
    <property type="entry name" value="2-OXOGLUTARATE SYNTHASE SUBUNIT KORC"/>
    <property type="match status" value="1"/>
</dbReference>
<evidence type="ECO:0000313" key="3">
    <source>
        <dbReference type="EMBL" id="SCM74399.1"/>
    </source>
</evidence>
<dbReference type="InterPro" id="IPR019752">
    <property type="entry name" value="Pyrv/ketoisovalerate_OxRed_cat"/>
</dbReference>